<dbReference type="InterPro" id="IPR007507">
    <property type="entry name" value="Glycos_transf_N"/>
</dbReference>
<comment type="caution">
    <text evidence="9">The sequence shown here is derived from an EMBL/GenBank/DDBJ whole genome shotgun (WGS) entry which is preliminary data.</text>
</comment>
<protein>
    <recommendedName>
        <fullName evidence="3 7">3-deoxy-D-manno-octulosonic acid transferase</fullName>
        <shortName evidence="7">Kdo transferase</shortName>
        <ecNumber evidence="2 7">2.4.99.12</ecNumber>
    </recommendedName>
    <alternativeName>
        <fullName evidence="5 7">Lipid IV(A) 3-deoxy-D-manno-octulosonic acid transferase</fullName>
    </alternativeName>
</protein>
<reference evidence="9 10" key="1">
    <citation type="submission" date="2024-02" db="EMBL/GenBank/DDBJ databases">
        <title>New especies of Spiribacter isolated from saline water.</title>
        <authorList>
            <person name="Leon M.J."/>
            <person name="De La Haba R."/>
            <person name="Sanchez-Porro C."/>
            <person name="Ventosa A."/>
        </authorList>
    </citation>
    <scope>NUCLEOTIDE SEQUENCE [LARGE SCALE GENOMIC DNA]</scope>
    <source>
        <strain evidence="10">ag22IC4-227</strain>
    </source>
</reference>
<comment type="similarity">
    <text evidence="7">Belongs to the glycosyltransferase group 1 family.</text>
</comment>
<evidence type="ECO:0000256" key="5">
    <source>
        <dbReference type="ARBA" id="ARBA00031445"/>
    </source>
</evidence>
<keyword evidence="10" id="KW-1185">Reference proteome</keyword>
<name>A0ABV3SA48_9GAMM</name>
<dbReference type="Gene3D" id="3.40.50.11720">
    <property type="entry name" value="3-Deoxy-D-manno-octulosonic-acid transferase, N-terminal domain"/>
    <property type="match status" value="1"/>
</dbReference>
<keyword evidence="7" id="KW-0472">Membrane</keyword>
<evidence type="ECO:0000256" key="6">
    <source>
        <dbReference type="ARBA" id="ARBA00049183"/>
    </source>
</evidence>
<dbReference type="InterPro" id="IPR038107">
    <property type="entry name" value="Glycos_transf_N_sf"/>
</dbReference>
<evidence type="ECO:0000256" key="7">
    <source>
        <dbReference type="RuleBase" id="RU365103"/>
    </source>
</evidence>
<keyword evidence="9" id="KW-0328">Glycosyltransferase</keyword>
<keyword evidence="7" id="KW-0448">Lipopolysaccharide biosynthesis</keyword>
<evidence type="ECO:0000256" key="4">
    <source>
        <dbReference type="ARBA" id="ARBA00022679"/>
    </source>
</evidence>
<evidence type="ECO:0000256" key="3">
    <source>
        <dbReference type="ARBA" id="ARBA00019077"/>
    </source>
</evidence>
<dbReference type="Gene3D" id="3.40.50.2000">
    <property type="entry name" value="Glycogen Phosphorylase B"/>
    <property type="match status" value="1"/>
</dbReference>
<keyword evidence="4 7" id="KW-0808">Transferase</keyword>
<dbReference type="RefSeq" id="WP_367967504.1">
    <property type="nucleotide sequence ID" value="NZ_JBAKFJ010000001.1"/>
</dbReference>
<sequence length="426" mass="47551">MTVTFYRVLSRLLRPLAHAYLRRLSRKDPAYRLGINERWGRGDYHAVALGSLWIHAASVGEVRAAQPLIDRLLEEGRALFITTNTPTGRQTAEGRYGAGIVVRFPPVDVPDAVERFLDKLRPSAALFVELELWPNRLVALERRNIPVALVNARLSEASFRRYARFARLMKQCLAGVVCVSAQTEADAERYRRMGVPDRRIEVTGNLKFDQSVNDQQIQLGRLLRSQIGLDRPVWVAASLRQAEAPIVKEAHGLLRARYPNALLIAVPRHPEQFTWPDSVWDRHVLMASGLYENEPIAPETSVLLGDTYGEMIRFLSAADIAFVGGTLTPVGGHNPLEPASLAKAILMGPNVTNFRQIDSLLGDRGGRIRVHSAAELADSLTSLFGDRHYLAEVGDNARRLVEEHRGATERTLSALHRTLFVNEVKS</sequence>
<dbReference type="Pfam" id="PF04413">
    <property type="entry name" value="Glycos_transf_N"/>
    <property type="match status" value="1"/>
</dbReference>
<gene>
    <name evidence="9" type="ORF">V6X64_08355</name>
</gene>
<dbReference type="EC" id="2.4.99.12" evidence="2 7"/>
<evidence type="ECO:0000313" key="10">
    <source>
        <dbReference type="Proteomes" id="UP001556653"/>
    </source>
</evidence>
<dbReference type="Proteomes" id="UP001556653">
    <property type="component" value="Unassembled WGS sequence"/>
</dbReference>
<feature type="domain" description="3-deoxy-D-manno-octulosonic-acid transferase N-terminal" evidence="8">
    <location>
        <begin position="35"/>
        <end position="210"/>
    </location>
</feature>
<keyword evidence="7" id="KW-1003">Cell membrane</keyword>
<dbReference type="PANTHER" id="PTHR42755">
    <property type="entry name" value="3-DEOXY-MANNO-OCTULOSONATE CYTIDYLYLTRANSFERASE"/>
    <property type="match status" value="1"/>
</dbReference>
<accession>A0ABV3SA48</accession>
<evidence type="ECO:0000256" key="1">
    <source>
        <dbReference type="ARBA" id="ARBA00004713"/>
    </source>
</evidence>
<evidence type="ECO:0000313" key="9">
    <source>
        <dbReference type="EMBL" id="MEX0386999.1"/>
    </source>
</evidence>
<evidence type="ECO:0000259" key="8">
    <source>
        <dbReference type="Pfam" id="PF04413"/>
    </source>
</evidence>
<proteinExistence type="inferred from homology"/>
<dbReference type="EMBL" id="JBAKFJ010000001">
    <property type="protein sequence ID" value="MEX0386999.1"/>
    <property type="molecule type" value="Genomic_DNA"/>
</dbReference>
<dbReference type="InterPro" id="IPR039901">
    <property type="entry name" value="Kdotransferase"/>
</dbReference>
<organism evidence="9 10">
    <name type="scientific">Spiribacter onubensis</name>
    <dbReference type="NCBI Taxonomy" id="3122420"/>
    <lineage>
        <taxon>Bacteria</taxon>
        <taxon>Pseudomonadati</taxon>
        <taxon>Pseudomonadota</taxon>
        <taxon>Gammaproteobacteria</taxon>
        <taxon>Chromatiales</taxon>
        <taxon>Ectothiorhodospiraceae</taxon>
        <taxon>Spiribacter</taxon>
    </lineage>
</organism>
<dbReference type="GO" id="GO:0043842">
    <property type="term" value="F:Kdo transferase activity"/>
    <property type="evidence" value="ECO:0007669"/>
    <property type="project" value="UniProtKB-EC"/>
</dbReference>
<comment type="pathway">
    <text evidence="1 7">Bacterial outer membrane biogenesis; LPS core biosynthesis.</text>
</comment>
<comment type="catalytic activity">
    <reaction evidence="6 7">
        <text>lipid IVA (E. coli) + CMP-3-deoxy-beta-D-manno-octulosonate = alpha-Kdo-(2-&gt;6)-lipid IVA (E. coli) + CMP + H(+)</text>
        <dbReference type="Rhea" id="RHEA:28066"/>
        <dbReference type="ChEBI" id="CHEBI:15378"/>
        <dbReference type="ChEBI" id="CHEBI:58603"/>
        <dbReference type="ChEBI" id="CHEBI:60364"/>
        <dbReference type="ChEBI" id="CHEBI:60377"/>
        <dbReference type="ChEBI" id="CHEBI:85987"/>
        <dbReference type="EC" id="2.4.99.12"/>
    </reaction>
</comment>
<dbReference type="PANTHER" id="PTHR42755:SF1">
    <property type="entry name" value="3-DEOXY-D-MANNO-OCTULOSONIC ACID TRANSFERASE, MITOCHONDRIAL-RELATED"/>
    <property type="match status" value="1"/>
</dbReference>
<evidence type="ECO:0000256" key="2">
    <source>
        <dbReference type="ARBA" id="ARBA00012621"/>
    </source>
</evidence>
<comment type="function">
    <text evidence="7">Involved in lipopolysaccharide (LPS) biosynthesis. Catalyzes the transfer of 3-deoxy-D-manno-octulosonate (Kdo) residue(s) from CMP-Kdo to lipid IV(A), the tetraacyldisaccharide-1,4'-bisphosphate precursor of lipid A.</text>
</comment>
<comment type="subcellular location">
    <subcellularLocation>
        <location evidence="7">Cell membrane</location>
    </subcellularLocation>
</comment>
<dbReference type="SUPFAM" id="SSF53756">
    <property type="entry name" value="UDP-Glycosyltransferase/glycogen phosphorylase"/>
    <property type="match status" value="1"/>
</dbReference>